<feature type="transmembrane region" description="Helical" evidence="2">
    <location>
        <begin position="340"/>
        <end position="362"/>
    </location>
</feature>
<dbReference type="Proteomes" id="UP000189733">
    <property type="component" value="Unassembled WGS sequence"/>
</dbReference>
<dbReference type="RefSeq" id="WP_078684586.1">
    <property type="nucleotide sequence ID" value="NZ_FUYA01000003.1"/>
</dbReference>
<proteinExistence type="predicted"/>
<keyword evidence="2" id="KW-1133">Transmembrane helix</keyword>
<feature type="coiled-coil region" evidence="1">
    <location>
        <begin position="242"/>
        <end position="305"/>
    </location>
</feature>
<dbReference type="PANTHER" id="PTHR32309">
    <property type="entry name" value="TYROSINE-PROTEIN KINASE"/>
    <property type="match status" value="1"/>
</dbReference>
<evidence type="ECO:0000256" key="1">
    <source>
        <dbReference type="SAM" id="Coils"/>
    </source>
</evidence>
<dbReference type="OrthoDB" id="5580984at2"/>
<evidence type="ECO:0000313" key="4">
    <source>
        <dbReference type="Proteomes" id="UP000189733"/>
    </source>
</evidence>
<reference evidence="3 4" key="1">
    <citation type="submission" date="2017-02" db="EMBL/GenBank/DDBJ databases">
        <authorList>
            <person name="Peterson S.W."/>
        </authorList>
    </citation>
    <scope>NUCLEOTIDE SEQUENCE [LARGE SCALE GENOMIC DNA]</scope>
    <source>
        <strain evidence="3 4">DSM 18034</strain>
    </source>
</reference>
<evidence type="ECO:0000256" key="2">
    <source>
        <dbReference type="SAM" id="Phobius"/>
    </source>
</evidence>
<sequence>MNHLFRKALNDKEFHIKAFGLYMILVLFFLFFLTKNLYRSEASFVIKTIDSSKEHEVGVPIFGLTGTSSKQDSEILIEYLTTPDTLDIIDKRLSLSDHFASFETGISERLWPWSTKEEKLALYRKRLNVFCDENGSIIHIQFDSSKRELSQKVVTELLSQGQIFLNNMNQNKAYRKTIFSKKLMQSNKKKLNQTISELEKFQTSHSLVDPLSDVGVQSTILADLEGKKVAKRVELNNRLKFMRNDSVEVSALRNEIEEIENSIAQIRGHLVGTDKEHLNSLSFGYEKIKQELNFATKAYEQAYLQYQLAKIEAEKEAKFFQIVSHPTIPDGHVAPVRLRFITIAAFIFWAILKILQLSVAIIDEHQD</sequence>
<keyword evidence="2" id="KW-0812">Transmembrane</keyword>
<protein>
    <submittedName>
        <fullName evidence="3">Polysaccharide export inner-membrane protein, BexC/CtrB/KpsE family</fullName>
    </submittedName>
</protein>
<accession>A0A1T4VYU1</accession>
<evidence type="ECO:0000313" key="3">
    <source>
        <dbReference type="EMBL" id="SKA70184.1"/>
    </source>
</evidence>
<dbReference type="EMBL" id="FUYA01000003">
    <property type="protein sequence ID" value="SKA70184.1"/>
    <property type="molecule type" value="Genomic_DNA"/>
</dbReference>
<dbReference type="STRING" id="1121442.SAMN02745702_01297"/>
<dbReference type="PANTHER" id="PTHR32309:SF13">
    <property type="entry name" value="FERRIC ENTEROBACTIN TRANSPORT PROTEIN FEPE"/>
    <property type="match status" value="1"/>
</dbReference>
<gene>
    <name evidence="3" type="ORF">SAMN02745702_01297</name>
</gene>
<dbReference type="GO" id="GO:0005886">
    <property type="term" value="C:plasma membrane"/>
    <property type="evidence" value="ECO:0007669"/>
    <property type="project" value="TreeGrafter"/>
</dbReference>
<keyword evidence="2" id="KW-0472">Membrane</keyword>
<dbReference type="InterPro" id="IPR050445">
    <property type="entry name" value="Bact_polysacc_biosynth/exp"/>
</dbReference>
<keyword evidence="1" id="KW-0175">Coiled coil</keyword>
<dbReference type="AlphaFoldDB" id="A0A1T4VYU1"/>
<name>A0A1T4VYU1_9BACT</name>
<organism evidence="3 4">
    <name type="scientific">Desulfobaculum bizertense DSM 18034</name>
    <dbReference type="NCBI Taxonomy" id="1121442"/>
    <lineage>
        <taxon>Bacteria</taxon>
        <taxon>Pseudomonadati</taxon>
        <taxon>Thermodesulfobacteriota</taxon>
        <taxon>Desulfovibrionia</taxon>
        <taxon>Desulfovibrionales</taxon>
        <taxon>Desulfovibrionaceae</taxon>
        <taxon>Desulfobaculum</taxon>
    </lineage>
</organism>
<keyword evidence="4" id="KW-1185">Reference proteome</keyword>
<feature type="transmembrane region" description="Helical" evidence="2">
    <location>
        <begin position="14"/>
        <end position="33"/>
    </location>
</feature>
<dbReference type="GO" id="GO:0004713">
    <property type="term" value="F:protein tyrosine kinase activity"/>
    <property type="evidence" value="ECO:0007669"/>
    <property type="project" value="TreeGrafter"/>
</dbReference>